<dbReference type="SUPFAM" id="SSF63999">
    <property type="entry name" value="Thiamin pyrophosphokinase, catalytic domain"/>
    <property type="match status" value="1"/>
</dbReference>
<organism evidence="7">
    <name type="scientific">uncultured Rubrobacteraceae bacterium</name>
    <dbReference type="NCBI Taxonomy" id="349277"/>
    <lineage>
        <taxon>Bacteria</taxon>
        <taxon>Bacillati</taxon>
        <taxon>Actinomycetota</taxon>
        <taxon>Rubrobacteria</taxon>
        <taxon>Rubrobacterales</taxon>
        <taxon>Rubrobacteraceae</taxon>
        <taxon>environmental samples</taxon>
    </lineage>
</organism>
<dbReference type="Gene3D" id="3.40.50.10240">
    <property type="entry name" value="Thiamin pyrophosphokinase, catalytic domain"/>
    <property type="match status" value="1"/>
</dbReference>
<sequence length="227" mass="23470">MRAAVFLNGSPDPPDLLRRAAARADLVVAADGGALHALAAGVVPDLVVGDMDSLGDEGARRVEGRGASLERHPSRKDKMDGHLAVLAARERGVTDLDLLCAAGGRPGAVFALPHLLLAAERMGVRATVAAEWGEMFVVEDGHRTVGGVPGESVSVFPVSGVAEGVTLEGFEYPLGEARIGAGDTLGFHNELLGEEARVAVKGGALLVIHETRRDEARTMPGGGGETF</sequence>
<keyword evidence="2" id="KW-0547">Nucleotide-binding</keyword>
<feature type="domain" description="Thiamin pyrophosphokinase thiamin-binding" evidence="6">
    <location>
        <begin position="147"/>
        <end position="206"/>
    </location>
</feature>
<dbReference type="GO" id="GO:0005524">
    <property type="term" value="F:ATP binding"/>
    <property type="evidence" value="ECO:0007669"/>
    <property type="project" value="UniProtKB-KW"/>
</dbReference>
<dbReference type="InterPro" id="IPR053149">
    <property type="entry name" value="TPK"/>
</dbReference>
<dbReference type="PANTHER" id="PTHR41299">
    <property type="entry name" value="THIAMINE PYROPHOSPHOKINASE"/>
    <property type="match status" value="1"/>
</dbReference>
<gene>
    <name evidence="7" type="ORF">AVDCRST_MAG02-3900</name>
</gene>
<dbReference type="InterPro" id="IPR036371">
    <property type="entry name" value="TPK_B1-bd_sf"/>
</dbReference>
<evidence type="ECO:0000256" key="4">
    <source>
        <dbReference type="ARBA" id="ARBA00022840"/>
    </source>
</evidence>
<keyword evidence="3 7" id="KW-0418">Kinase</keyword>
<proteinExistence type="predicted"/>
<dbReference type="Pfam" id="PF04265">
    <property type="entry name" value="TPK_B1_binding"/>
    <property type="match status" value="1"/>
</dbReference>
<evidence type="ECO:0000256" key="3">
    <source>
        <dbReference type="ARBA" id="ARBA00022777"/>
    </source>
</evidence>
<evidence type="ECO:0000259" key="6">
    <source>
        <dbReference type="SMART" id="SM00983"/>
    </source>
</evidence>
<dbReference type="InterPro" id="IPR007371">
    <property type="entry name" value="TPK_catalytic"/>
</dbReference>
<evidence type="ECO:0000256" key="1">
    <source>
        <dbReference type="ARBA" id="ARBA00022679"/>
    </source>
</evidence>
<dbReference type="GO" id="GO:0016301">
    <property type="term" value="F:kinase activity"/>
    <property type="evidence" value="ECO:0007669"/>
    <property type="project" value="UniProtKB-KW"/>
</dbReference>
<dbReference type="CDD" id="cd07995">
    <property type="entry name" value="TPK"/>
    <property type="match status" value="1"/>
</dbReference>
<protein>
    <recommendedName>
        <fullName evidence="5">Thiamine diphosphokinase</fullName>
        <ecNumber evidence="5">2.7.6.2</ecNumber>
    </recommendedName>
</protein>
<dbReference type="Pfam" id="PF04263">
    <property type="entry name" value="TPK_catalytic"/>
    <property type="match status" value="1"/>
</dbReference>
<dbReference type="GO" id="GO:0030975">
    <property type="term" value="F:thiamine binding"/>
    <property type="evidence" value="ECO:0007669"/>
    <property type="project" value="InterPro"/>
</dbReference>
<dbReference type="EMBL" id="CADCVH010000102">
    <property type="protein sequence ID" value="CAA9469144.1"/>
    <property type="molecule type" value="Genomic_DNA"/>
</dbReference>
<evidence type="ECO:0000256" key="2">
    <source>
        <dbReference type="ARBA" id="ARBA00022741"/>
    </source>
</evidence>
<dbReference type="GO" id="GO:0006772">
    <property type="term" value="P:thiamine metabolic process"/>
    <property type="evidence" value="ECO:0007669"/>
    <property type="project" value="UniProtKB-UniRule"/>
</dbReference>
<reference evidence="7" key="1">
    <citation type="submission" date="2020-02" db="EMBL/GenBank/DDBJ databases">
        <authorList>
            <person name="Meier V. D."/>
        </authorList>
    </citation>
    <scope>NUCLEOTIDE SEQUENCE</scope>
    <source>
        <strain evidence="7">AVDCRST_MAG02</strain>
    </source>
</reference>
<dbReference type="SUPFAM" id="SSF63862">
    <property type="entry name" value="Thiamin pyrophosphokinase, substrate-binding domain"/>
    <property type="match status" value="1"/>
</dbReference>
<dbReference type="GO" id="GO:0009229">
    <property type="term" value="P:thiamine diphosphate biosynthetic process"/>
    <property type="evidence" value="ECO:0007669"/>
    <property type="project" value="InterPro"/>
</dbReference>
<keyword evidence="4" id="KW-0067">ATP-binding</keyword>
<dbReference type="NCBIfam" id="TIGR01378">
    <property type="entry name" value="thi_PPkinase"/>
    <property type="match status" value="1"/>
</dbReference>
<accession>A0A6J4RB22</accession>
<evidence type="ECO:0000313" key="7">
    <source>
        <dbReference type="EMBL" id="CAA9469144.1"/>
    </source>
</evidence>
<dbReference type="InterPro" id="IPR007373">
    <property type="entry name" value="Thiamin_PyroPKinase_B1-bd"/>
</dbReference>
<dbReference type="GO" id="GO:0004788">
    <property type="term" value="F:thiamine diphosphokinase activity"/>
    <property type="evidence" value="ECO:0007669"/>
    <property type="project" value="UniProtKB-UniRule"/>
</dbReference>
<dbReference type="AlphaFoldDB" id="A0A6J4RB22"/>
<evidence type="ECO:0000256" key="5">
    <source>
        <dbReference type="NCBIfam" id="TIGR01378"/>
    </source>
</evidence>
<dbReference type="EC" id="2.7.6.2" evidence="5"/>
<keyword evidence="1 7" id="KW-0808">Transferase</keyword>
<dbReference type="InterPro" id="IPR006282">
    <property type="entry name" value="Thi_PPkinase"/>
</dbReference>
<name>A0A6J4RB22_9ACTN</name>
<dbReference type="PANTHER" id="PTHR41299:SF1">
    <property type="entry name" value="THIAMINE PYROPHOSPHOKINASE"/>
    <property type="match status" value="1"/>
</dbReference>
<dbReference type="SMART" id="SM00983">
    <property type="entry name" value="TPK_B1_binding"/>
    <property type="match status" value="1"/>
</dbReference>
<dbReference type="InterPro" id="IPR036759">
    <property type="entry name" value="TPK_catalytic_sf"/>
</dbReference>